<dbReference type="Gene3D" id="1.20.1280.50">
    <property type="match status" value="1"/>
</dbReference>
<gene>
    <name evidence="2" type="ORF">M413DRAFT_317794</name>
</gene>
<dbReference type="InterPro" id="IPR001810">
    <property type="entry name" value="F-box_dom"/>
</dbReference>
<protein>
    <recommendedName>
        <fullName evidence="1">F-box domain-containing protein</fullName>
    </recommendedName>
</protein>
<sequence length="198" mass="22449">MDLNCFIHIQETDDTASDAASPATRCSELEEFQALSNLADEFWEVDCSLFAFCAIGDGDLRSDIYGFSRRSSFYGTRSLVRGNYVAGYILRDLRIQSRKNAQIYPELCFILDLPPELVFEIFGHLHPIDLYNLIRTSKGFRSLLLGPQARAVWRETFSRHPDIPSCPPDLSLPKWASLLFGPSTCDVSPEKFWLSPSE</sequence>
<reference evidence="3" key="2">
    <citation type="submission" date="2015-01" db="EMBL/GenBank/DDBJ databases">
        <title>Evolutionary Origins and Diversification of the Mycorrhizal Mutualists.</title>
        <authorList>
            <consortium name="DOE Joint Genome Institute"/>
            <consortium name="Mycorrhizal Genomics Consortium"/>
            <person name="Kohler A."/>
            <person name="Kuo A."/>
            <person name="Nagy L.G."/>
            <person name="Floudas D."/>
            <person name="Copeland A."/>
            <person name="Barry K.W."/>
            <person name="Cichocki N."/>
            <person name="Veneault-Fourrey C."/>
            <person name="LaButti K."/>
            <person name="Lindquist E.A."/>
            <person name="Lipzen A."/>
            <person name="Lundell T."/>
            <person name="Morin E."/>
            <person name="Murat C."/>
            <person name="Riley R."/>
            <person name="Ohm R."/>
            <person name="Sun H."/>
            <person name="Tunlid A."/>
            <person name="Henrissat B."/>
            <person name="Grigoriev I.V."/>
            <person name="Hibbett D.S."/>
            <person name="Martin F."/>
        </authorList>
    </citation>
    <scope>NUCLEOTIDE SEQUENCE [LARGE SCALE GENOMIC DNA]</scope>
    <source>
        <strain evidence="3">h7</strain>
    </source>
</reference>
<dbReference type="SUPFAM" id="SSF81383">
    <property type="entry name" value="F-box domain"/>
    <property type="match status" value="1"/>
</dbReference>
<dbReference type="EMBL" id="KN831771">
    <property type="protein sequence ID" value="KIM46546.1"/>
    <property type="molecule type" value="Genomic_DNA"/>
</dbReference>
<evidence type="ECO:0000313" key="3">
    <source>
        <dbReference type="Proteomes" id="UP000053424"/>
    </source>
</evidence>
<name>A0A0C3CRK4_HEBCY</name>
<dbReference type="Pfam" id="PF00646">
    <property type="entry name" value="F-box"/>
    <property type="match status" value="1"/>
</dbReference>
<feature type="domain" description="F-box" evidence="1">
    <location>
        <begin position="107"/>
        <end position="156"/>
    </location>
</feature>
<dbReference type="PROSITE" id="PS50181">
    <property type="entry name" value="FBOX"/>
    <property type="match status" value="1"/>
</dbReference>
<dbReference type="HOGENOM" id="CLU_1378278_0_0_1"/>
<organism evidence="2 3">
    <name type="scientific">Hebeloma cylindrosporum</name>
    <dbReference type="NCBI Taxonomy" id="76867"/>
    <lineage>
        <taxon>Eukaryota</taxon>
        <taxon>Fungi</taxon>
        <taxon>Dikarya</taxon>
        <taxon>Basidiomycota</taxon>
        <taxon>Agaricomycotina</taxon>
        <taxon>Agaricomycetes</taxon>
        <taxon>Agaricomycetidae</taxon>
        <taxon>Agaricales</taxon>
        <taxon>Agaricineae</taxon>
        <taxon>Hymenogastraceae</taxon>
        <taxon>Hebeloma</taxon>
    </lineage>
</organism>
<dbReference type="InterPro" id="IPR036047">
    <property type="entry name" value="F-box-like_dom_sf"/>
</dbReference>
<evidence type="ECO:0000259" key="1">
    <source>
        <dbReference type="PROSITE" id="PS50181"/>
    </source>
</evidence>
<accession>A0A0C3CRK4</accession>
<reference evidence="2 3" key="1">
    <citation type="submission" date="2014-04" db="EMBL/GenBank/DDBJ databases">
        <authorList>
            <consortium name="DOE Joint Genome Institute"/>
            <person name="Kuo A."/>
            <person name="Gay G."/>
            <person name="Dore J."/>
            <person name="Kohler A."/>
            <person name="Nagy L.G."/>
            <person name="Floudas D."/>
            <person name="Copeland A."/>
            <person name="Barry K.W."/>
            <person name="Cichocki N."/>
            <person name="Veneault-Fourrey C."/>
            <person name="LaButti K."/>
            <person name="Lindquist E.A."/>
            <person name="Lipzen A."/>
            <person name="Lundell T."/>
            <person name="Morin E."/>
            <person name="Murat C."/>
            <person name="Sun H."/>
            <person name="Tunlid A."/>
            <person name="Henrissat B."/>
            <person name="Grigoriev I.V."/>
            <person name="Hibbett D.S."/>
            <person name="Martin F."/>
            <person name="Nordberg H.P."/>
            <person name="Cantor M.N."/>
            <person name="Hua S.X."/>
        </authorList>
    </citation>
    <scope>NUCLEOTIDE SEQUENCE [LARGE SCALE GENOMIC DNA]</scope>
    <source>
        <strain evidence="3">h7</strain>
    </source>
</reference>
<proteinExistence type="predicted"/>
<dbReference type="OrthoDB" id="2322499at2759"/>
<keyword evidence="3" id="KW-1185">Reference proteome</keyword>
<dbReference type="AlphaFoldDB" id="A0A0C3CRK4"/>
<dbReference type="Proteomes" id="UP000053424">
    <property type="component" value="Unassembled WGS sequence"/>
</dbReference>
<evidence type="ECO:0000313" key="2">
    <source>
        <dbReference type="EMBL" id="KIM46546.1"/>
    </source>
</evidence>